<dbReference type="InterPro" id="IPR050351">
    <property type="entry name" value="BphY/WalK/GraS-like"/>
</dbReference>
<sequence length="409" mass="47286">MNFNTDKENKIEGFLLMATMLMVGISYLYYFIYFPHIIFEVVSKEMFYSIAALQFIVFILAKILKLDHLEKFTCVIPSILMMNLLIFSFGGLNSPGVLWITGTPIFMGVFYKRTGMLTGLFVMLCVFTFFLVFDYHILELVRPLTSIEYKSLLRSNIIQFSALTTVYFSFYIWLESNHRTRLIYTNKQLDTLLHVVLHDLSNPITILKLKIKNLSRKHDLGMKSEQQINNSFSKIEEIIKSVRTFQLDTDNLTFQKAEISPDFIHSYSKRFFESHNTKNLKLHFDIDTNKSFLCEKRVLTDHILGHVLTNAIKFSHDGQDILIKVYNDTQKLYIDVIDKGVGIPKNLIKDIFKFDKKSKRIGTHGESGTGYGLPIVKYFTDYSNGRVAISSEHKIGTRVSLAFNLAKKS</sequence>
<dbReference type="EMBL" id="QDKL01000001">
    <property type="protein sequence ID" value="RZF22692.1"/>
    <property type="molecule type" value="Genomic_DNA"/>
</dbReference>
<feature type="transmembrane region" description="Helical" evidence="7">
    <location>
        <begin position="157"/>
        <end position="174"/>
    </location>
</feature>
<dbReference type="SMART" id="SM00387">
    <property type="entry name" value="HATPase_c"/>
    <property type="match status" value="1"/>
</dbReference>
<dbReference type="InterPro" id="IPR005467">
    <property type="entry name" value="His_kinase_dom"/>
</dbReference>
<comment type="caution">
    <text evidence="9">The sequence shown here is derived from an EMBL/GenBank/DDBJ whole genome shotgun (WGS) entry which is preliminary data.</text>
</comment>
<dbReference type="EC" id="2.7.13.3" evidence="2"/>
<reference evidence="10" key="1">
    <citation type="journal article" date="2019" name="Int. J. Syst. Evol. Microbiol.">
        <title>Halobacteriovorax valvorus sp. nov., a novel prokaryotic predator isolated from coastal seawater of China.</title>
        <authorList>
            <person name="Chen M.-X."/>
        </authorList>
    </citation>
    <scope>NUCLEOTIDE SEQUENCE [LARGE SCALE GENOMIC DNA]</scope>
    <source>
        <strain evidence="10">BL9</strain>
    </source>
</reference>
<keyword evidence="5 9" id="KW-0418">Kinase</keyword>
<feature type="transmembrane region" description="Helical" evidence="7">
    <location>
        <begin position="46"/>
        <end position="64"/>
    </location>
</feature>
<keyword evidence="7" id="KW-0812">Transmembrane</keyword>
<organism evidence="9 10">
    <name type="scientific">Halobacteriovorax vibrionivorans</name>
    <dbReference type="NCBI Taxonomy" id="2152716"/>
    <lineage>
        <taxon>Bacteria</taxon>
        <taxon>Pseudomonadati</taxon>
        <taxon>Bdellovibrionota</taxon>
        <taxon>Bacteriovoracia</taxon>
        <taxon>Bacteriovoracales</taxon>
        <taxon>Halobacteriovoraceae</taxon>
        <taxon>Halobacteriovorax</taxon>
    </lineage>
</organism>
<feature type="transmembrane region" description="Helical" evidence="7">
    <location>
        <begin position="118"/>
        <end position="137"/>
    </location>
</feature>
<name>A0ABY0IJ91_9BACT</name>
<dbReference type="Gene3D" id="3.30.565.10">
    <property type="entry name" value="Histidine kinase-like ATPase, C-terminal domain"/>
    <property type="match status" value="1"/>
</dbReference>
<evidence type="ECO:0000256" key="3">
    <source>
        <dbReference type="ARBA" id="ARBA00022553"/>
    </source>
</evidence>
<evidence type="ECO:0000313" key="10">
    <source>
        <dbReference type="Proteomes" id="UP000443582"/>
    </source>
</evidence>
<evidence type="ECO:0000259" key="8">
    <source>
        <dbReference type="PROSITE" id="PS50109"/>
    </source>
</evidence>
<dbReference type="Proteomes" id="UP000443582">
    <property type="component" value="Unassembled WGS sequence"/>
</dbReference>
<gene>
    <name evidence="9" type="ORF">DAY19_02665</name>
</gene>
<dbReference type="PANTHER" id="PTHR45453:SF1">
    <property type="entry name" value="PHOSPHATE REGULON SENSOR PROTEIN PHOR"/>
    <property type="match status" value="1"/>
</dbReference>
<feature type="transmembrane region" description="Helical" evidence="7">
    <location>
        <begin position="71"/>
        <end position="90"/>
    </location>
</feature>
<keyword evidence="10" id="KW-1185">Reference proteome</keyword>
<dbReference type="InterPro" id="IPR036890">
    <property type="entry name" value="HATPase_C_sf"/>
</dbReference>
<dbReference type="SUPFAM" id="SSF55874">
    <property type="entry name" value="ATPase domain of HSP90 chaperone/DNA topoisomerase II/histidine kinase"/>
    <property type="match status" value="1"/>
</dbReference>
<comment type="catalytic activity">
    <reaction evidence="1">
        <text>ATP + protein L-histidine = ADP + protein N-phospho-L-histidine.</text>
        <dbReference type="EC" id="2.7.13.3"/>
    </reaction>
</comment>
<dbReference type="PRINTS" id="PR00344">
    <property type="entry name" value="BCTRLSENSOR"/>
</dbReference>
<keyword evidence="4" id="KW-0808">Transferase</keyword>
<dbReference type="InterPro" id="IPR004358">
    <property type="entry name" value="Sig_transdc_His_kin-like_C"/>
</dbReference>
<evidence type="ECO:0000256" key="5">
    <source>
        <dbReference type="ARBA" id="ARBA00022777"/>
    </source>
</evidence>
<feature type="domain" description="Histidine kinase" evidence="8">
    <location>
        <begin position="195"/>
        <end position="407"/>
    </location>
</feature>
<evidence type="ECO:0000256" key="1">
    <source>
        <dbReference type="ARBA" id="ARBA00000085"/>
    </source>
</evidence>
<dbReference type="CDD" id="cd00075">
    <property type="entry name" value="HATPase"/>
    <property type="match status" value="1"/>
</dbReference>
<dbReference type="InterPro" id="IPR003594">
    <property type="entry name" value="HATPase_dom"/>
</dbReference>
<feature type="transmembrane region" description="Helical" evidence="7">
    <location>
        <begin position="12"/>
        <end position="34"/>
    </location>
</feature>
<accession>A0ABY0IJ91</accession>
<dbReference type="PANTHER" id="PTHR45453">
    <property type="entry name" value="PHOSPHATE REGULON SENSOR PROTEIN PHOR"/>
    <property type="match status" value="1"/>
</dbReference>
<keyword evidence="7" id="KW-1133">Transmembrane helix</keyword>
<keyword evidence="6" id="KW-0902">Two-component regulatory system</keyword>
<dbReference type="PROSITE" id="PS50109">
    <property type="entry name" value="HIS_KIN"/>
    <property type="match status" value="1"/>
</dbReference>
<protein>
    <recommendedName>
        <fullName evidence="2">histidine kinase</fullName>
        <ecNumber evidence="2">2.7.13.3</ecNumber>
    </recommendedName>
</protein>
<proteinExistence type="predicted"/>
<dbReference type="GO" id="GO:0016301">
    <property type="term" value="F:kinase activity"/>
    <property type="evidence" value="ECO:0007669"/>
    <property type="project" value="UniProtKB-KW"/>
</dbReference>
<evidence type="ECO:0000256" key="2">
    <source>
        <dbReference type="ARBA" id="ARBA00012438"/>
    </source>
</evidence>
<evidence type="ECO:0000313" key="9">
    <source>
        <dbReference type="EMBL" id="RZF22692.1"/>
    </source>
</evidence>
<evidence type="ECO:0000256" key="4">
    <source>
        <dbReference type="ARBA" id="ARBA00022679"/>
    </source>
</evidence>
<keyword evidence="3" id="KW-0597">Phosphoprotein</keyword>
<dbReference type="Pfam" id="PF02518">
    <property type="entry name" value="HATPase_c"/>
    <property type="match status" value="1"/>
</dbReference>
<keyword evidence="7" id="KW-0472">Membrane</keyword>
<dbReference type="RefSeq" id="WP_114705636.1">
    <property type="nucleotide sequence ID" value="NZ_QDKL01000001.1"/>
</dbReference>
<evidence type="ECO:0000256" key="7">
    <source>
        <dbReference type="SAM" id="Phobius"/>
    </source>
</evidence>
<evidence type="ECO:0000256" key="6">
    <source>
        <dbReference type="ARBA" id="ARBA00023012"/>
    </source>
</evidence>